<accession>A0A8H3FJ67</accession>
<evidence type="ECO:0000256" key="2">
    <source>
        <dbReference type="ARBA" id="ARBA00022737"/>
    </source>
</evidence>
<dbReference type="SUPFAM" id="SSF57850">
    <property type="entry name" value="RING/U-box"/>
    <property type="match status" value="1"/>
</dbReference>
<dbReference type="Pfam" id="PF12796">
    <property type="entry name" value="Ank_2"/>
    <property type="match status" value="2"/>
</dbReference>
<evidence type="ECO:0000256" key="5">
    <source>
        <dbReference type="PROSITE-ProRule" id="PRU00023"/>
    </source>
</evidence>
<keyword evidence="4" id="KW-0862">Zinc</keyword>
<keyword evidence="3" id="KW-0863">Zinc-finger</keyword>
<keyword evidence="1" id="KW-0479">Metal-binding</keyword>
<keyword evidence="11" id="KW-1185">Reference proteome</keyword>
<dbReference type="GO" id="GO:0008270">
    <property type="term" value="F:zinc ion binding"/>
    <property type="evidence" value="ECO:0007669"/>
    <property type="project" value="UniProtKB-KW"/>
</dbReference>
<dbReference type="EMBL" id="CAJPDT010000040">
    <property type="protein sequence ID" value="CAF9925534.1"/>
    <property type="molecule type" value="Genomic_DNA"/>
</dbReference>
<dbReference type="InterPro" id="IPR027417">
    <property type="entry name" value="P-loop_NTPase"/>
</dbReference>
<dbReference type="SUPFAM" id="SSF52540">
    <property type="entry name" value="P-loop containing nucleoside triphosphate hydrolases"/>
    <property type="match status" value="1"/>
</dbReference>
<dbReference type="Pfam" id="PF13637">
    <property type="entry name" value="Ank_4"/>
    <property type="match status" value="1"/>
</dbReference>
<evidence type="ECO:0008006" key="12">
    <source>
        <dbReference type="Google" id="ProtNLM"/>
    </source>
</evidence>
<dbReference type="Gene3D" id="1.25.40.20">
    <property type="entry name" value="Ankyrin repeat-containing domain"/>
    <property type="match status" value="2"/>
</dbReference>
<dbReference type="PROSITE" id="PS50088">
    <property type="entry name" value="ANK_REPEAT"/>
    <property type="match status" value="3"/>
</dbReference>
<evidence type="ECO:0000313" key="11">
    <source>
        <dbReference type="Proteomes" id="UP000664534"/>
    </source>
</evidence>
<keyword evidence="2" id="KW-0677">Repeat</keyword>
<reference evidence="10" key="1">
    <citation type="submission" date="2021-03" db="EMBL/GenBank/DDBJ databases">
        <authorList>
            <person name="Tagirdzhanova G."/>
        </authorList>
    </citation>
    <scope>NUCLEOTIDE SEQUENCE</scope>
</reference>
<gene>
    <name evidence="10" type="ORF">IMSHALPRED_006703</name>
</gene>
<feature type="coiled-coil region" evidence="6">
    <location>
        <begin position="275"/>
        <end position="302"/>
    </location>
</feature>
<dbReference type="SUPFAM" id="SSF48403">
    <property type="entry name" value="Ankyrin repeat"/>
    <property type="match status" value="2"/>
</dbReference>
<feature type="domain" description="Nephrocystin 3-like N-terminal" evidence="9">
    <location>
        <begin position="350"/>
        <end position="523"/>
    </location>
</feature>
<sequence>MERRRSGSRLYGLFSRLSAQDQAKGPIQVKRKKSKDFLAPPLKLDVPTPAPVSRSAPPQSRPRSLWDDAFDTVSSSSSDTDLKNFASLVRKDIEQHSTIVIGVQDSNLEDSPELQICRDVLQVAKAQQAKHKEKQWSLSRTRKVNVGQVYGQVATYVQKFVGVGDNIAQFDPVHFGLPWAAVRLILTVSIANHESDVAVVEGLGVISQLIYRCSIFEDYYLNVQPPLADELQKGLKGPLVNLYGSIVLFLLEAQIYFRADVATRALKAVTTSDRFQKLCGDIKNHEEEIHKYERLALRKSANDQYLALRTFIGAHDDHLRRQEREAVLDWMSDIDYRSHHNGVLARLMIGTGNWLFKKEQYVQWDTSPRSALLWLRGDAGTGKSTIMASLIDHFESQPRLESSEALAYFYCSRTSSDSRRQDPTEILRSVCQQLSCPMRGLPLKSAAVRIHLRETSLGSKGASFGFKECQQLFTELVNDYTHVTVLIDALDEIDPTSRFELFSFFPRVVRSTKTTLKIIVSSRNESDIYDYFGDGKNYYIDSSDNAKDIEQYVKHELSRRLLFGKASKYLILKVENLLNSKAQGIFRWVELQINSLCDPEYVHCAEDVEETLYRLPETLELTYQDSLHKISRYRATSSGSMKDVLRLLLCAERALSSDEVLEAVAPNQQGHKIFSNPMDVVRMSRSLVVLDQSSEEFRFAHLSVREFLEQHPDFSIEMSQYGAAQMCLGYVIRASRLQKRSGSGKFGESPSVRQSYATLYWPRHCKKAGSLRNSGGLKALMTTLLLEAEDDKTVFSSWNHDIRSHLEIFYYESRELLKEHRQSASYPACPLFLVCTYGFEEFIEPMMSSIDSNDFLYRRNVDGLTFLETCAYNGHLDLTKQLLTWATTNCDVDSLWATSLLARAARGCPDLGVIEYLLNELQGYKINMNTLIAAAKNASRGAGILGLLFDNSTVLSHGFTSVMEVILENCRSADAIRFLHSRFSSIIPPKAMLMEILTNPDADHKMVDLTVADSDPGDITEDLVVALLRADSNSKEKFDILFSRNPECPTTSRTLRAATSCDAELFQYFCSRCWGPGPDEQVLVEAMRQQQRGKATALMLIQNDVEFSDWSLEKACISPVSGLDCLKLLLKKPEALAFGPELLETVSSVYIPRILPLLLHEFTETEITKSLLNDAFRGSSFEEIETILAQPRAFSIDETVFCTAVLHVSDPGKLANIMMQGLEQFEPSEELMINLARNPWCGSKHLQLLSSKFETLPVTHDVLKGALESRSISAYPVIEQLFEHCPQKEVTEEHICAVAKRDVGMLNLLLHRKGYLDNHPVSEAIIRAAIPNVREGKSSAEALRLVLSLRISEDEESPAVSITKSLLTYAVSVSTEEAVRLLWDTFDGIVPVPTMNEVITSAASNPSFEQALAILRYTIGEIDEVKILQIPNEAYLAAAKNEAFEKEAYFSLSMMFSLSRPEIIREDLMEAAVGNNQCAPALMELLISYEPKLQITENVLIAAARNNIQGESTLRLLIDHIGVDVRITTPILIAAAENGRCGYNLLELLLPYSREGILPQGVANAAAAAEPTKDFFLPSYWWSGQPTLRFVLKQPSISITEEVLRIAAGNQYLGLQFVRLLIAHPKNNLPLRQTIVEAALGNAVHGELIIRHLLEKRPEEISLNEKIVSVAKDNKACGSVILQRFLGFATECNDHASTRMLLKAIACEENGLCNALFQAAYRDQAAAVHALINDGADVKVAKYDIGTALHVAAFKGQLSSTKALVERGADVNAVGGPHRTALAAACERSNVEVILYLVDKEADIDPLDILGRTPLHCALGLSSTTVTDCLLTLGANILVSDCLGCSAVHHAARAGFLHGLEMLIKSNVAVSAKDRAGWTPLHWSARNGNIDAVQLLVKAGADPQAKNTHGQIPLVVAMFFGNDHLCPILSGMTEVPDHPKGLKSVRNGVETCDICKMDIYGDQFECETCEGYYLCYRCITDKDEVHDSRHTFQTV</sequence>
<evidence type="ECO:0000256" key="6">
    <source>
        <dbReference type="SAM" id="Coils"/>
    </source>
</evidence>
<dbReference type="CDD" id="cd02249">
    <property type="entry name" value="ZZ"/>
    <property type="match status" value="1"/>
</dbReference>
<dbReference type="InterPro" id="IPR036770">
    <property type="entry name" value="Ankyrin_rpt-contain_sf"/>
</dbReference>
<dbReference type="InterPro" id="IPR043145">
    <property type="entry name" value="Znf_ZZ_sf"/>
</dbReference>
<dbReference type="Pfam" id="PF24883">
    <property type="entry name" value="NPHP3_N"/>
    <property type="match status" value="1"/>
</dbReference>
<dbReference type="InterPro" id="IPR056884">
    <property type="entry name" value="NPHP3-like_N"/>
</dbReference>
<dbReference type="PANTHER" id="PTHR10039">
    <property type="entry name" value="AMELOGENIN"/>
    <property type="match status" value="1"/>
</dbReference>
<dbReference type="InterPro" id="IPR055530">
    <property type="entry name" value="DUF7104"/>
</dbReference>
<proteinExistence type="predicted"/>
<comment type="caution">
    <text evidence="10">The sequence shown here is derived from an EMBL/GenBank/DDBJ whole genome shotgun (WGS) entry which is preliminary data.</text>
</comment>
<dbReference type="Pfam" id="PF23397">
    <property type="entry name" value="DUF7104"/>
    <property type="match status" value="3"/>
</dbReference>
<dbReference type="SMART" id="SM00248">
    <property type="entry name" value="ANK"/>
    <property type="match status" value="8"/>
</dbReference>
<evidence type="ECO:0000256" key="4">
    <source>
        <dbReference type="ARBA" id="ARBA00022833"/>
    </source>
</evidence>
<feature type="repeat" description="ANK" evidence="5">
    <location>
        <begin position="1810"/>
        <end position="1842"/>
    </location>
</feature>
<feature type="compositionally biased region" description="Low complexity" evidence="7">
    <location>
        <begin position="51"/>
        <end position="63"/>
    </location>
</feature>
<feature type="domain" description="NWD NACHT-NTPase N-terminal" evidence="8">
    <location>
        <begin position="64"/>
        <end position="290"/>
    </location>
</feature>
<feature type="repeat" description="ANK" evidence="5">
    <location>
        <begin position="1744"/>
        <end position="1776"/>
    </location>
</feature>
<dbReference type="InterPro" id="IPR031359">
    <property type="entry name" value="NACHT_N"/>
</dbReference>
<evidence type="ECO:0000259" key="9">
    <source>
        <dbReference type="Pfam" id="PF24883"/>
    </source>
</evidence>
<dbReference type="Proteomes" id="UP000664534">
    <property type="component" value="Unassembled WGS sequence"/>
</dbReference>
<evidence type="ECO:0000313" key="10">
    <source>
        <dbReference type="EMBL" id="CAF9925534.1"/>
    </source>
</evidence>
<dbReference type="Pfam" id="PF17100">
    <property type="entry name" value="NACHT_N"/>
    <property type="match status" value="1"/>
</dbReference>
<keyword evidence="5" id="KW-0040">ANK repeat</keyword>
<dbReference type="Gene3D" id="3.40.50.300">
    <property type="entry name" value="P-loop containing nucleotide triphosphate hydrolases"/>
    <property type="match status" value="1"/>
</dbReference>
<evidence type="ECO:0000256" key="7">
    <source>
        <dbReference type="SAM" id="MobiDB-lite"/>
    </source>
</evidence>
<feature type="region of interest" description="Disordered" evidence="7">
    <location>
        <begin position="22"/>
        <end position="65"/>
    </location>
</feature>
<dbReference type="PANTHER" id="PTHR10039:SF16">
    <property type="entry name" value="GPI INOSITOL-DEACYLASE"/>
    <property type="match status" value="1"/>
</dbReference>
<organism evidence="10 11">
    <name type="scientific">Imshaugia aleurites</name>
    <dbReference type="NCBI Taxonomy" id="172621"/>
    <lineage>
        <taxon>Eukaryota</taxon>
        <taxon>Fungi</taxon>
        <taxon>Dikarya</taxon>
        <taxon>Ascomycota</taxon>
        <taxon>Pezizomycotina</taxon>
        <taxon>Lecanoromycetes</taxon>
        <taxon>OSLEUM clade</taxon>
        <taxon>Lecanoromycetidae</taxon>
        <taxon>Lecanorales</taxon>
        <taxon>Lecanorineae</taxon>
        <taxon>Parmeliaceae</taxon>
        <taxon>Imshaugia</taxon>
    </lineage>
</organism>
<keyword evidence="6" id="KW-0175">Coiled coil</keyword>
<dbReference type="OrthoDB" id="7464126at2759"/>
<evidence type="ECO:0000259" key="8">
    <source>
        <dbReference type="Pfam" id="PF17100"/>
    </source>
</evidence>
<protein>
    <recommendedName>
        <fullName evidence="12">NACHT domain-containing protein</fullName>
    </recommendedName>
</protein>
<name>A0A8H3FJ67_9LECA</name>
<dbReference type="PROSITE" id="PS50297">
    <property type="entry name" value="ANK_REP_REGION"/>
    <property type="match status" value="3"/>
</dbReference>
<feature type="repeat" description="ANK" evidence="5">
    <location>
        <begin position="1876"/>
        <end position="1908"/>
    </location>
</feature>
<dbReference type="InterPro" id="IPR002110">
    <property type="entry name" value="Ankyrin_rpt"/>
</dbReference>
<dbReference type="Gene3D" id="3.30.60.90">
    <property type="match status" value="1"/>
</dbReference>
<evidence type="ECO:0000256" key="1">
    <source>
        <dbReference type="ARBA" id="ARBA00022723"/>
    </source>
</evidence>
<evidence type="ECO:0000256" key="3">
    <source>
        <dbReference type="ARBA" id="ARBA00022771"/>
    </source>
</evidence>